<dbReference type="InterPro" id="IPR053802">
    <property type="entry name" value="DUF6950"/>
</dbReference>
<keyword evidence="3" id="KW-1185">Reference proteome</keyword>
<reference evidence="3" key="1">
    <citation type="journal article" date="2019" name="Int. J. Syst. Evol. Microbiol.">
        <title>The Global Catalogue of Microorganisms (GCM) 10K type strain sequencing project: providing services to taxonomists for standard genome sequencing and annotation.</title>
        <authorList>
            <consortium name="The Broad Institute Genomics Platform"/>
            <consortium name="The Broad Institute Genome Sequencing Center for Infectious Disease"/>
            <person name="Wu L."/>
            <person name="Ma J."/>
        </authorList>
    </citation>
    <scope>NUCLEOTIDE SEQUENCE [LARGE SCALE GENOMIC DNA]</scope>
    <source>
        <strain evidence="3">KCTC 23298</strain>
    </source>
</reference>
<dbReference type="Proteomes" id="UP000658305">
    <property type="component" value="Unassembled WGS sequence"/>
</dbReference>
<evidence type="ECO:0000259" key="1">
    <source>
        <dbReference type="Pfam" id="PF22262"/>
    </source>
</evidence>
<organism evidence="2 3">
    <name type="scientific">Gemmobacter nanjingensis</name>
    <dbReference type="NCBI Taxonomy" id="488454"/>
    <lineage>
        <taxon>Bacteria</taxon>
        <taxon>Pseudomonadati</taxon>
        <taxon>Pseudomonadota</taxon>
        <taxon>Alphaproteobacteria</taxon>
        <taxon>Rhodobacterales</taxon>
        <taxon>Paracoccaceae</taxon>
        <taxon>Gemmobacter</taxon>
    </lineage>
</organism>
<evidence type="ECO:0000313" key="2">
    <source>
        <dbReference type="EMBL" id="GHC22235.1"/>
    </source>
</evidence>
<evidence type="ECO:0000313" key="3">
    <source>
        <dbReference type="Proteomes" id="UP000658305"/>
    </source>
</evidence>
<gene>
    <name evidence="2" type="ORF">GCM10007291_22000</name>
</gene>
<dbReference type="Pfam" id="PF22262">
    <property type="entry name" value="DUF6950"/>
    <property type="match status" value="1"/>
</dbReference>
<feature type="domain" description="DUF6950" evidence="1">
    <location>
        <begin position="2"/>
        <end position="113"/>
    </location>
</feature>
<name>A0ABQ3FG96_9RHOB</name>
<comment type="caution">
    <text evidence="2">The sequence shown here is derived from an EMBL/GenBank/DDBJ whole genome shotgun (WGS) entry which is preliminary data.</text>
</comment>
<sequence length="114" mass="11667">MRPGEHDCCLFGAGAIAAQTGVDLAAPFRGRYTTFAGGRRILRKAGYADHVALIAAHLPEGHPSQAQVGDIVIVPGEGGPAVGVVQGAAAYVLTASGRLGLVPLLPVQRLFRVG</sequence>
<dbReference type="EMBL" id="BMYI01000005">
    <property type="protein sequence ID" value="GHC22235.1"/>
    <property type="molecule type" value="Genomic_DNA"/>
</dbReference>
<protein>
    <recommendedName>
        <fullName evidence="1">DUF6950 domain-containing protein</fullName>
    </recommendedName>
</protein>
<proteinExistence type="predicted"/>
<accession>A0ABQ3FG96</accession>